<dbReference type="GO" id="GO:0008270">
    <property type="term" value="F:zinc ion binding"/>
    <property type="evidence" value="ECO:0007669"/>
    <property type="project" value="UniProtKB-KW"/>
</dbReference>
<dbReference type="Proteomes" id="UP000007875">
    <property type="component" value="Unassembled WGS sequence"/>
</dbReference>
<dbReference type="GO" id="GO:0005667">
    <property type="term" value="C:transcription regulator complex"/>
    <property type="evidence" value="ECO:0007669"/>
    <property type="project" value="TreeGrafter"/>
</dbReference>
<feature type="region of interest" description="Disordered" evidence="2">
    <location>
        <begin position="176"/>
        <end position="216"/>
    </location>
</feature>
<reference evidence="5" key="2">
    <citation type="submission" date="2025-08" db="UniProtKB">
        <authorList>
            <consortium name="Ensembl"/>
        </authorList>
    </citation>
    <scope>IDENTIFICATION</scope>
</reference>
<keyword evidence="1" id="KW-0479">Metal-binding</keyword>
<evidence type="ECO:0000256" key="2">
    <source>
        <dbReference type="SAM" id="MobiDB-lite"/>
    </source>
</evidence>
<dbReference type="HOGENOM" id="CLU_1153907_0_0_1"/>
<feature type="domain" description="C2H2-type" evidence="3">
    <location>
        <begin position="220"/>
        <end position="241"/>
    </location>
</feature>
<dbReference type="GO" id="GO:0003714">
    <property type="term" value="F:transcription corepressor activity"/>
    <property type="evidence" value="ECO:0007669"/>
    <property type="project" value="TreeGrafter"/>
</dbReference>
<keyword evidence="1" id="KW-0863">Zinc-finger</keyword>
<proteinExistence type="predicted"/>
<dbReference type="Ensembl" id="ENSCSAVT00000008218.1">
    <property type="protein sequence ID" value="ENSCSAVP00000008110.1"/>
    <property type="gene ID" value="ENSCSAVG00000004826.1"/>
</dbReference>
<evidence type="ECO:0000259" key="3">
    <source>
        <dbReference type="PROSITE" id="PS50157"/>
    </source>
</evidence>
<dbReference type="InterPro" id="IPR013087">
    <property type="entry name" value="Znf_C2H2_type"/>
</dbReference>
<keyword evidence="1" id="KW-0862">Zinc</keyword>
<name>H2YS00_CIOSA</name>
<protein>
    <submittedName>
        <fullName evidence="5">Uncharacterized protein</fullName>
    </submittedName>
</protein>
<dbReference type="AlphaFoldDB" id="H2YS00"/>
<evidence type="ECO:0000256" key="1">
    <source>
        <dbReference type="PROSITE-ProRule" id="PRU00042"/>
    </source>
</evidence>
<evidence type="ECO:0000313" key="5">
    <source>
        <dbReference type="Ensembl" id="ENSCSAVP00000008110.1"/>
    </source>
</evidence>
<keyword evidence="6" id="KW-1185">Reference proteome</keyword>
<dbReference type="SUPFAM" id="SSF46689">
    <property type="entry name" value="Homeodomain-like"/>
    <property type="match status" value="1"/>
</dbReference>
<organism evidence="5 6">
    <name type="scientific">Ciona savignyi</name>
    <name type="common">Pacific transparent sea squirt</name>
    <dbReference type="NCBI Taxonomy" id="51511"/>
    <lineage>
        <taxon>Eukaryota</taxon>
        <taxon>Metazoa</taxon>
        <taxon>Chordata</taxon>
        <taxon>Tunicata</taxon>
        <taxon>Ascidiacea</taxon>
        <taxon>Phlebobranchia</taxon>
        <taxon>Cionidae</taxon>
        <taxon>Ciona</taxon>
    </lineage>
</organism>
<dbReference type="PROSITE" id="PS50157">
    <property type="entry name" value="ZINC_FINGER_C2H2_2"/>
    <property type="match status" value="1"/>
</dbReference>
<reference evidence="6" key="1">
    <citation type="submission" date="2003-08" db="EMBL/GenBank/DDBJ databases">
        <authorList>
            <person name="Birren B."/>
            <person name="Nusbaum C."/>
            <person name="Abebe A."/>
            <person name="Abouelleil A."/>
            <person name="Adekoya E."/>
            <person name="Ait-zahra M."/>
            <person name="Allen N."/>
            <person name="Allen T."/>
            <person name="An P."/>
            <person name="Anderson M."/>
            <person name="Anderson S."/>
            <person name="Arachchi H."/>
            <person name="Armbruster J."/>
            <person name="Bachantsang P."/>
            <person name="Baldwin J."/>
            <person name="Barry A."/>
            <person name="Bayul T."/>
            <person name="Blitshsteyn B."/>
            <person name="Bloom T."/>
            <person name="Blye J."/>
            <person name="Boguslavskiy L."/>
            <person name="Borowsky M."/>
            <person name="Boukhgalter B."/>
            <person name="Brunache A."/>
            <person name="Butler J."/>
            <person name="Calixte N."/>
            <person name="Calvo S."/>
            <person name="Camarata J."/>
            <person name="Campo K."/>
            <person name="Chang J."/>
            <person name="Cheshatsang Y."/>
            <person name="Citroen M."/>
            <person name="Collymore A."/>
            <person name="Considine T."/>
            <person name="Cook A."/>
            <person name="Cooke P."/>
            <person name="Corum B."/>
            <person name="Cuomo C."/>
            <person name="David R."/>
            <person name="Dawoe T."/>
            <person name="Degray S."/>
            <person name="Dodge S."/>
            <person name="Dooley K."/>
            <person name="Dorje P."/>
            <person name="Dorjee K."/>
            <person name="Dorris L."/>
            <person name="Duffey N."/>
            <person name="Dupes A."/>
            <person name="Elkins T."/>
            <person name="Engels R."/>
            <person name="Erickson J."/>
            <person name="Farina A."/>
            <person name="Faro S."/>
            <person name="Ferreira P."/>
            <person name="Fischer H."/>
            <person name="Fitzgerald M."/>
            <person name="Foley K."/>
            <person name="Gage D."/>
            <person name="Galagan J."/>
            <person name="Gearin G."/>
            <person name="Gnerre S."/>
            <person name="Gnirke A."/>
            <person name="Goyette A."/>
            <person name="Graham J."/>
            <person name="Grandbois E."/>
            <person name="Gyaltsen K."/>
            <person name="Hafez N."/>
            <person name="Hagopian D."/>
            <person name="Hagos B."/>
            <person name="Hall J."/>
            <person name="Hatcher B."/>
            <person name="Heller A."/>
            <person name="Higgins H."/>
            <person name="Honan T."/>
            <person name="Horn A."/>
            <person name="Houde N."/>
            <person name="Hughes L."/>
            <person name="Hulme W."/>
            <person name="Husby E."/>
            <person name="Iliev I."/>
            <person name="Jaffe D."/>
            <person name="Jones C."/>
            <person name="Kamal M."/>
            <person name="Kamat A."/>
            <person name="Kamvysselis M."/>
            <person name="Karlsson E."/>
            <person name="Kells C."/>
            <person name="Kieu A."/>
            <person name="Kisner P."/>
            <person name="Kodira C."/>
            <person name="Kulbokas E."/>
            <person name="Labutti K."/>
            <person name="Lama D."/>
            <person name="Landers T."/>
            <person name="Leger J."/>
            <person name="Levine S."/>
            <person name="Lewis D."/>
            <person name="Lewis T."/>
            <person name="Lindblad-toh K."/>
            <person name="Liu X."/>
            <person name="Lokyitsang T."/>
            <person name="Lokyitsang Y."/>
            <person name="Lucien O."/>
            <person name="Lui A."/>
            <person name="Ma L.J."/>
            <person name="Mabbitt R."/>
            <person name="Macdonald J."/>
            <person name="Maclean C."/>
            <person name="Major J."/>
            <person name="Manning J."/>
            <person name="Marabella R."/>
            <person name="Maru K."/>
            <person name="Matthews C."/>
            <person name="Mauceli E."/>
            <person name="Mccarthy M."/>
            <person name="Mcdonough S."/>
            <person name="Mcghee T."/>
            <person name="Meldrim J."/>
            <person name="Meneus L."/>
            <person name="Mesirov J."/>
            <person name="Mihalev A."/>
            <person name="Mihova T."/>
            <person name="Mikkelsen T."/>
            <person name="Mlenga V."/>
            <person name="Moru K."/>
            <person name="Mozes J."/>
            <person name="Mulrain L."/>
            <person name="Munson G."/>
            <person name="Naylor J."/>
            <person name="Newes C."/>
            <person name="Nguyen C."/>
            <person name="Nguyen N."/>
            <person name="Nguyen T."/>
            <person name="Nicol R."/>
            <person name="Nielsen C."/>
            <person name="Nizzari M."/>
            <person name="Norbu C."/>
            <person name="Norbu N."/>
            <person name="O'donnell P."/>
            <person name="Okoawo O."/>
            <person name="O'leary S."/>
            <person name="Omotosho B."/>
            <person name="O'neill K."/>
            <person name="Osman S."/>
            <person name="Parker S."/>
            <person name="Perrin D."/>
            <person name="Phunkhang P."/>
            <person name="Piqani B."/>
            <person name="Purcell S."/>
            <person name="Rachupka T."/>
            <person name="Ramasamy U."/>
            <person name="Rameau R."/>
            <person name="Ray V."/>
            <person name="Raymond C."/>
            <person name="Retta R."/>
            <person name="Richardson S."/>
            <person name="Rise C."/>
            <person name="Rodriguez J."/>
            <person name="Rogers J."/>
            <person name="Rogov P."/>
            <person name="Rutman M."/>
            <person name="Schupbach R."/>
            <person name="Seaman C."/>
            <person name="Settipalli S."/>
            <person name="Sharpe T."/>
            <person name="Sheridan J."/>
            <person name="Sherpa N."/>
            <person name="Shi J."/>
            <person name="Smirnov S."/>
            <person name="Smith C."/>
            <person name="Sougnez C."/>
            <person name="Spencer B."/>
            <person name="Stalker J."/>
            <person name="Stange-thomann N."/>
            <person name="Stavropoulos S."/>
            <person name="Stetson K."/>
            <person name="Stone C."/>
            <person name="Stone S."/>
            <person name="Stubbs M."/>
            <person name="Talamas J."/>
            <person name="Tchuinga P."/>
            <person name="Tenzing P."/>
            <person name="Tesfaye S."/>
            <person name="Theodore J."/>
            <person name="Thoulutsang Y."/>
            <person name="Topham K."/>
            <person name="Towey S."/>
            <person name="Tsamla T."/>
            <person name="Tsomo N."/>
            <person name="Vallee D."/>
            <person name="Vassiliev H."/>
            <person name="Venkataraman V."/>
            <person name="Vinson J."/>
            <person name="Vo A."/>
            <person name="Wade C."/>
            <person name="Wang S."/>
            <person name="Wangchuk T."/>
            <person name="Wangdi T."/>
            <person name="Whittaker C."/>
            <person name="Wilkinson J."/>
            <person name="Wu Y."/>
            <person name="Wyman D."/>
            <person name="Yadav S."/>
            <person name="Yang S."/>
            <person name="Yang X."/>
            <person name="Yeager S."/>
            <person name="Yee E."/>
            <person name="Young G."/>
            <person name="Zainoun J."/>
            <person name="Zembeck L."/>
            <person name="Zimmer A."/>
            <person name="Zody M."/>
            <person name="Lander E."/>
        </authorList>
    </citation>
    <scope>NUCLEOTIDE SEQUENCE [LARGE SCALE GENOMIC DNA]</scope>
</reference>
<feature type="domain" description="SANT" evidence="4">
    <location>
        <begin position="77"/>
        <end position="107"/>
    </location>
</feature>
<dbReference type="InterPro" id="IPR001005">
    <property type="entry name" value="SANT/Myb"/>
</dbReference>
<dbReference type="PANTHER" id="PTHR16089">
    <property type="entry name" value="REST COREPRESSOR COREST PROTEIN-RELATED"/>
    <property type="match status" value="1"/>
</dbReference>
<feature type="compositionally biased region" description="Low complexity" evidence="2">
    <location>
        <begin position="200"/>
        <end position="216"/>
    </location>
</feature>
<accession>H2YS00</accession>
<dbReference type="Gene3D" id="1.10.10.60">
    <property type="entry name" value="Homeodomain-like"/>
    <property type="match status" value="1"/>
</dbReference>
<dbReference type="PROSITE" id="PS51293">
    <property type="entry name" value="SANT"/>
    <property type="match status" value="1"/>
</dbReference>
<sequence length="241" mass="26740">MELSCSAVVPYGGSNKQYALHCLSKTKGDILSTVQRLLRRKGKVPTTNTAPCKPVGSGAPWTPLEVKMFDCGMLEHRKDFCVISKMVKTRSTAECVDRYYHIVKRNRRKIQRPRRFRGDESDEKMIVSRLATSGKVKEIMSSSASSSEDERCANNDVPWTIPASLQQSSTQLRHTNLNSNGSHRTIKPNLPAVRNYPRMDSPAASPASVASSDDPPVQTFTCPVCGKSFAKVKPRNAHMKT</sequence>
<reference evidence="5" key="3">
    <citation type="submission" date="2025-09" db="UniProtKB">
        <authorList>
            <consortium name="Ensembl"/>
        </authorList>
    </citation>
    <scope>IDENTIFICATION</scope>
</reference>
<evidence type="ECO:0000313" key="6">
    <source>
        <dbReference type="Proteomes" id="UP000007875"/>
    </source>
</evidence>
<dbReference type="CDD" id="cd00167">
    <property type="entry name" value="SANT"/>
    <property type="match status" value="1"/>
</dbReference>
<dbReference type="SMART" id="SM00717">
    <property type="entry name" value="SANT"/>
    <property type="match status" value="1"/>
</dbReference>
<dbReference type="InterPro" id="IPR051066">
    <property type="entry name" value="Trans_reg/Corepressor"/>
</dbReference>
<dbReference type="GO" id="GO:0006357">
    <property type="term" value="P:regulation of transcription by RNA polymerase II"/>
    <property type="evidence" value="ECO:0007669"/>
    <property type="project" value="TreeGrafter"/>
</dbReference>
<evidence type="ECO:0000259" key="4">
    <source>
        <dbReference type="PROSITE" id="PS51293"/>
    </source>
</evidence>
<dbReference type="InParanoid" id="H2YS00"/>
<dbReference type="eggNOG" id="KOG4167">
    <property type="taxonomic scope" value="Eukaryota"/>
</dbReference>
<dbReference type="InterPro" id="IPR009057">
    <property type="entry name" value="Homeodomain-like_sf"/>
</dbReference>
<dbReference type="InterPro" id="IPR017884">
    <property type="entry name" value="SANT_dom"/>
</dbReference>
<dbReference type="PANTHER" id="PTHR16089:SF40">
    <property type="entry name" value="SUPPRESSOR OF ACTIVATED EGL-4 PROTEIN 1"/>
    <property type="match status" value="1"/>
</dbReference>
<dbReference type="GO" id="GO:0000118">
    <property type="term" value="C:histone deacetylase complex"/>
    <property type="evidence" value="ECO:0007669"/>
    <property type="project" value="TreeGrafter"/>
</dbReference>
<dbReference type="GeneTree" id="ENSGT00940000169235"/>